<evidence type="ECO:0000256" key="1">
    <source>
        <dbReference type="ARBA" id="ARBA00023157"/>
    </source>
</evidence>
<dbReference type="PANTHER" id="PTHR24253">
    <property type="entry name" value="TRANSMEMBRANE PROTEASE SERINE"/>
    <property type="match status" value="1"/>
</dbReference>
<proteinExistence type="inferred from homology"/>
<dbReference type="PANTHER" id="PTHR24253:SF153">
    <property type="entry name" value="SERINE PROTEASE HEPSIN"/>
    <property type="match status" value="1"/>
</dbReference>
<comment type="caution">
    <text evidence="4">The sequence shown here is derived from an EMBL/GenBank/DDBJ whole genome shotgun (WGS) entry which is preliminary data.</text>
</comment>
<evidence type="ECO:0000256" key="2">
    <source>
        <dbReference type="ARBA" id="ARBA00024195"/>
    </source>
</evidence>
<dbReference type="PROSITE" id="PS00135">
    <property type="entry name" value="TRYPSIN_SER"/>
    <property type="match status" value="1"/>
</dbReference>
<dbReference type="InterPro" id="IPR009003">
    <property type="entry name" value="Peptidase_S1_PA"/>
</dbReference>
<dbReference type="Proteomes" id="UP001187531">
    <property type="component" value="Unassembled WGS sequence"/>
</dbReference>
<dbReference type="Gene3D" id="2.40.10.10">
    <property type="entry name" value="Trypsin-like serine proteases"/>
    <property type="match status" value="2"/>
</dbReference>
<accession>A0AA88IIY5</accession>
<evidence type="ECO:0000313" key="5">
    <source>
        <dbReference type="Proteomes" id="UP001187531"/>
    </source>
</evidence>
<dbReference type="Pfam" id="PF00089">
    <property type="entry name" value="Trypsin"/>
    <property type="match status" value="1"/>
</dbReference>
<dbReference type="FunFam" id="2.40.10.10:FF:000002">
    <property type="entry name" value="Transmembrane protease serine"/>
    <property type="match status" value="1"/>
</dbReference>
<feature type="non-terminal residue" evidence="4">
    <location>
        <position position="1"/>
    </location>
</feature>
<keyword evidence="5" id="KW-1185">Reference proteome</keyword>
<comment type="similarity">
    <text evidence="2">Belongs to the peptidase S1 family. CLIP subfamily.</text>
</comment>
<dbReference type="GO" id="GO:0004252">
    <property type="term" value="F:serine-type endopeptidase activity"/>
    <property type="evidence" value="ECO:0007669"/>
    <property type="project" value="InterPro"/>
</dbReference>
<dbReference type="PROSITE" id="PS50240">
    <property type="entry name" value="TRYPSIN_DOM"/>
    <property type="match status" value="1"/>
</dbReference>
<sequence>RSNSSFSVSFLDFLTYSKHIRPICIPDLAFQNVDLTGTTVSVAGWGRTHPNTLLTSNILQEINVQVVEEILCRNIYSIIPTAIISKHVICAGDPGGKKDACQGDSGSPLILKEGLGKRSVQVGIVSSGVGCGSPLFPGIYTRVSEYVDWIAFYSNIVPQLLVL</sequence>
<dbReference type="EMBL" id="JAVRJZ010000006">
    <property type="protein sequence ID" value="KAK2721787.1"/>
    <property type="molecule type" value="Genomic_DNA"/>
</dbReference>
<reference evidence="4" key="1">
    <citation type="submission" date="2023-07" db="EMBL/GenBank/DDBJ databases">
        <title>Chromosome-level genome assembly of Artemia franciscana.</title>
        <authorList>
            <person name="Jo E."/>
        </authorList>
    </citation>
    <scope>NUCLEOTIDE SEQUENCE</scope>
    <source>
        <tissue evidence="4">Whole body</tissue>
    </source>
</reference>
<keyword evidence="1" id="KW-1015">Disulfide bond</keyword>
<dbReference type="CDD" id="cd00190">
    <property type="entry name" value="Tryp_SPc"/>
    <property type="match status" value="1"/>
</dbReference>
<dbReference type="InterPro" id="IPR043504">
    <property type="entry name" value="Peptidase_S1_PA_chymotrypsin"/>
</dbReference>
<evidence type="ECO:0000259" key="3">
    <source>
        <dbReference type="PROSITE" id="PS50240"/>
    </source>
</evidence>
<protein>
    <recommendedName>
        <fullName evidence="3">Peptidase S1 domain-containing protein</fullName>
    </recommendedName>
</protein>
<dbReference type="InterPro" id="IPR033116">
    <property type="entry name" value="TRYPSIN_SER"/>
</dbReference>
<feature type="non-terminal residue" evidence="4">
    <location>
        <position position="163"/>
    </location>
</feature>
<gene>
    <name evidence="4" type="ORF">QYM36_003932</name>
</gene>
<dbReference type="InterPro" id="IPR001254">
    <property type="entry name" value="Trypsin_dom"/>
</dbReference>
<dbReference type="SMART" id="SM00020">
    <property type="entry name" value="Tryp_SPc"/>
    <property type="match status" value="1"/>
</dbReference>
<dbReference type="SUPFAM" id="SSF50494">
    <property type="entry name" value="Trypsin-like serine proteases"/>
    <property type="match status" value="1"/>
</dbReference>
<organism evidence="4 5">
    <name type="scientific">Artemia franciscana</name>
    <name type="common">Brine shrimp</name>
    <name type="synonym">Artemia sanfranciscana</name>
    <dbReference type="NCBI Taxonomy" id="6661"/>
    <lineage>
        <taxon>Eukaryota</taxon>
        <taxon>Metazoa</taxon>
        <taxon>Ecdysozoa</taxon>
        <taxon>Arthropoda</taxon>
        <taxon>Crustacea</taxon>
        <taxon>Branchiopoda</taxon>
        <taxon>Anostraca</taxon>
        <taxon>Artemiidae</taxon>
        <taxon>Artemia</taxon>
    </lineage>
</organism>
<evidence type="ECO:0000313" key="4">
    <source>
        <dbReference type="EMBL" id="KAK2721787.1"/>
    </source>
</evidence>
<dbReference type="AlphaFoldDB" id="A0AA88IIY5"/>
<feature type="domain" description="Peptidase S1" evidence="3">
    <location>
        <begin position="1"/>
        <end position="155"/>
    </location>
</feature>
<name>A0AA88IIY5_ARTSF</name>
<dbReference type="GO" id="GO:0006508">
    <property type="term" value="P:proteolysis"/>
    <property type="evidence" value="ECO:0007669"/>
    <property type="project" value="InterPro"/>
</dbReference>